<dbReference type="PATRIC" id="fig|1430.6.peg.2043"/>
<name>A0A160LK44_BACTI</name>
<reference evidence="1" key="1">
    <citation type="journal article" date="2017" name="Res. Microbiol.">
        <title>Comparative genomics of extrachromosomal elements in Bacillus thuringiensis subsp. israelensis.</title>
        <authorList>
            <person name="Bolotin A."/>
            <person name="Gillis A."/>
            <person name="Sanchis V."/>
            <person name="Nielsen-LeRoux C."/>
            <person name="Mahillon J."/>
            <person name="Lereclus D."/>
            <person name="Sorokin A."/>
        </authorList>
    </citation>
    <scope>NUCLEOTIDE SEQUENCE</scope>
    <source>
        <strain evidence="1">AM65-52</strain>
        <plasmid evidence="1">pAM65-52-3-235K</plasmid>
    </source>
</reference>
<dbReference type="RefSeq" id="WP_000504037.1">
    <property type="nucleotide sequence ID" value="NZ_CP013278.1"/>
</dbReference>
<protein>
    <submittedName>
        <fullName evidence="1">Uncharacterized protein</fullName>
    </submittedName>
</protein>
<accession>A0A160LK44</accession>
<sequence length="63" mass="7094">MGEKETLDKLKENIYHLDRSMDDAPYHGFNGDHIKGVRFAVNKILADTGLTTVSIFKEISKKG</sequence>
<dbReference type="EMBL" id="CP013278">
    <property type="protein sequence ID" value="AND28590.1"/>
    <property type="molecule type" value="Genomic_DNA"/>
</dbReference>
<keyword evidence="1" id="KW-0614">Plasmid</keyword>
<evidence type="ECO:0000313" key="1">
    <source>
        <dbReference type="EMBL" id="AND28590.1"/>
    </source>
</evidence>
<geneLocation type="plasmid" evidence="1">
    <name>pAM65-52-3-235K</name>
</geneLocation>
<gene>
    <name evidence="1" type="ORF">ATN07_33310</name>
</gene>
<proteinExistence type="predicted"/>
<organism evidence="1">
    <name type="scientific">Bacillus thuringiensis subsp. israelensis</name>
    <dbReference type="NCBI Taxonomy" id="1430"/>
    <lineage>
        <taxon>Bacteria</taxon>
        <taxon>Bacillati</taxon>
        <taxon>Bacillota</taxon>
        <taxon>Bacilli</taxon>
        <taxon>Bacillales</taxon>
        <taxon>Bacillaceae</taxon>
        <taxon>Bacillus</taxon>
        <taxon>Bacillus cereus group</taxon>
    </lineage>
</organism>
<dbReference type="AlphaFoldDB" id="A0A160LK44"/>